<organism evidence="2 3">
    <name type="scientific">Oceanobacillus neutriphilus</name>
    <dbReference type="NCBI Taxonomy" id="531815"/>
    <lineage>
        <taxon>Bacteria</taxon>
        <taxon>Bacillati</taxon>
        <taxon>Bacillota</taxon>
        <taxon>Bacilli</taxon>
        <taxon>Bacillales</taxon>
        <taxon>Bacillaceae</taxon>
        <taxon>Oceanobacillus</taxon>
    </lineage>
</organism>
<evidence type="ECO:0000313" key="2">
    <source>
        <dbReference type="EMBL" id="GGP17364.1"/>
    </source>
</evidence>
<evidence type="ECO:0000256" key="1">
    <source>
        <dbReference type="SAM" id="Coils"/>
    </source>
</evidence>
<accession>A0ABQ2P3H4</accession>
<reference evidence="3" key="1">
    <citation type="journal article" date="2019" name="Int. J. Syst. Evol. Microbiol.">
        <title>The Global Catalogue of Microorganisms (GCM) 10K type strain sequencing project: providing services to taxonomists for standard genome sequencing and annotation.</title>
        <authorList>
            <consortium name="The Broad Institute Genomics Platform"/>
            <consortium name="The Broad Institute Genome Sequencing Center for Infectious Disease"/>
            <person name="Wu L."/>
            <person name="Ma J."/>
        </authorList>
    </citation>
    <scope>NUCLEOTIDE SEQUENCE [LARGE SCALE GENOMIC DNA]</scope>
    <source>
        <strain evidence="3">CGMCC 1.7693</strain>
    </source>
</reference>
<keyword evidence="1" id="KW-0175">Coiled coil</keyword>
<dbReference type="EMBL" id="BMLW01000039">
    <property type="protein sequence ID" value="GGP17364.1"/>
    <property type="molecule type" value="Genomic_DNA"/>
</dbReference>
<comment type="caution">
    <text evidence="2">The sequence shown here is derived from an EMBL/GenBank/DDBJ whole genome shotgun (WGS) entry which is preliminary data.</text>
</comment>
<evidence type="ECO:0000313" key="3">
    <source>
        <dbReference type="Proteomes" id="UP000641206"/>
    </source>
</evidence>
<sequence>MENNRINSIANSLAGQVADKALRIAELETVAAEQQAKIEELEKTLKEKEIEEMDKEAELSKQKKNNKEG</sequence>
<name>A0ABQ2P3H4_9BACI</name>
<dbReference type="Proteomes" id="UP000641206">
    <property type="component" value="Unassembled WGS sequence"/>
</dbReference>
<feature type="coiled-coil region" evidence="1">
    <location>
        <begin position="24"/>
        <end position="65"/>
    </location>
</feature>
<gene>
    <name evidence="2" type="ORF">GCM10011346_52860</name>
</gene>
<protein>
    <submittedName>
        <fullName evidence="2">Uncharacterized protein</fullName>
    </submittedName>
</protein>
<keyword evidence="3" id="KW-1185">Reference proteome</keyword>
<proteinExistence type="predicted"/>